<evidence type="ECO:0000256" key="8">
    <source>
        <dbReference type="ARBA" id="ARBA00023235"/>
    </source>
</evidence>
<comment type="catalytic activity">
    <reaction evidence="9 10">
        <text>D-glyceraldehyde 3-phosphate = dihydroxyacetone phosphate</text>
        <dbReference type="Rhea" id="RHEA:18585"/>
        <dbReference type="ChEBI" id="CHEBI:57642"/>
        <dbReference type="ChEBI" id="CHEBI:59776"/>
        <dbReference type="EC" id="5.3.1.1"/>
    </reaction>
</comment>
<evidence type="ECO:0000256" key="7">
    <source>
        <dbReference type="ARBA" id="ARBA00023152"/>
    </source>
</evidence>
<dbReference type="GO" id="GO:0006094">
    <property type="term" value="P:gluconeogenesis"/>
    <property type="evidence" value="ECO:0007669"/>
    <property type="project" value="UniProtKB-UniRule"/>
</dbReference>
<organism evidence="11 12">
    <name type="scientific">Candidatus Endolissoclinum faulkneri L2</name>
    <dbReference type="NCBI Taxonomy" id="1193729"/>
    <lineage>
        <taxon>Bacteria</taxon>
        <taxon>Pseudomonadati</taxon>
        <taxon>Pseudomonadota</taxon>
        <taxon>Alphaproteobacteria</taxon>
        <taxon>Rhodospirillales</taxon>
        <taxon>Rhodospirillaceae</taxon>
        <taxon>Candidatus Endolissoclinum</taxon>
    </lineage>
</organism>
<proteinExistence type="inferred from homology"/>
<dbReference type="GO" id="GO:0046166">
    <property type="term" value="P:glyceraldehyde-3-phosphate biosynthetic process"/>
    <property type="evidence" value="ECO:0007669"/>
    <property type="project" value="TreeGrafter"/>
</dbReference>
<protein>
    <recommendedName>
        <fullName evidence="9 10">Triosephosphate isomerase</fullName>
        <shortName evidence="9">TIM</shortName>
        <shortName evidence="9">TPI</shortName>
        <ecNumber evidence="9 10">5.3.1.1</ecNumber>
    </recommendedName>
    <alternativeName>
        <fullName evidence="9">Triose-phosphate isomerase</fullName>
    </alternativeName>
</protein>
<dbReference type="UniPathway" id="UPA01066"/>
<gene>
    <name evidence="9 11" type="primary">tpiA</name>
    <name evidence="11" type="ORF">A1OE_627</name>
</gene>
<evidence type="ECO:0000256" key="10">
    <source>
        <dbReference type="RuleBase" id="RU363013"/>
    </source>
</evidence>
<evidence type="ECO:0000313" key="11">
    <source>
        <dbReference type="EMBL" id="AFX98815.1"/>
    </source>
</evidence>
<reference evidence="11 12" key="1">
    <citation type="journal article" date="2012" name="Proc. Natl. Acad. Sci. U.S.A.">
        <title>Genome streamlining and chemical defense in a coral reef symbiosis.</title>
        <authorList>
            <person name="Kwan J.C."/>
            <person name="Donia M.S."/>
            <person name="Han A.W."/>
            <person name="Hirose E."/>
            <person name="Haygood M.G."/>
            <person name="Schmidt E.W."/>
        </authorList>
    </citation>
    <scope>NUCLEOTIDE SEQUENCE [LARGE SCALE GENOMIC DNA]</scope>
    <source>
        <strain evidence="11 12">L2</strain>
    </source>
</reference>
<dbReference type="AlphaFoldDB" id="K7YGX5"/>
<dbReference type="InterPro" id="IPR020861">
    <property type="entry name" value="Triosephosphate_isomerase_AS"/>
</dbReference>
<keyword evidence="8 9" id="KW-0413">Isomerase</keyword>
<dbReference type="CDD" id="cd00311">
    <property type="entry name" value="TIM"/>
    <property type="match status" value="1"/>
</dbReference>
<dbReference type="EMBL" id="CP003539">
    <property type="protein sequence ID" value="AFX98815.1"/>
    <property type="molecule type" value="Genomic_DNA"/>
</dbReference>
<evidence type="ECO:0000256" key="4">
    <source>
        <dbReference type="ARBA" id="ARBA00007422"/>
    </source>
</evidence>
<comment type="subunit">
    <text evidence="9 10">Homodimer.</text>
</comment>
<evidence type="ECO:0000256" key="9">
    <source>
        <dbReference type="HAMAP-Rule" id="MF_00147"/>
    </source>
</evidence>
<comment type="function">
    <text evidence="9">Involved in the gluconeogenesis. Catalyzes stereospecifically the conversion of dihydroxyacetone phosphate (DHAP) to D-glyceraldehyde-3-phosphate (G3P).</text>
</comment>
<name>K7YGX5_9PROT</name>
<dbReference type="InterPro" id="IPR013785">
    <property type="entry name" value="Aldolase_TIM"/>
</dbReference>
<evidence type="ECO:0000256" key="6">
    <source>
        <dbReference type="ARBA" id="ARBA00022490"/>
    </source>
</evidence>
<dbReference type="UniPathway" id="UPA00138"/>
<dbReference type="PROSITE" id="PS00171">
    <property type="entry name" value="TIM_1"/>
    <property type="match status" value="1"/>
</dbReference>
<dbReference type="eggNOG" id="COG0149">
    <property type="taxonomic scope" value="Bacteria"/>
</dbReference>
<dbReference type="GO" id="GO:0019563">
    <property type="term" value="P:glycerol catabolic process"/>
    <property type="evidence" value="ECO:0007669"/>
    <property type="project" value="TreeGrafter"/>
</dbReference>
<feature type="active site" description="Electrophile" evidence="9">
    <location>
        <position position="95"/>
    </location>
</feature>
<evidence type="ECO:0000256" key="2">
    <source>
        <dbReference type="ARBA" id="ARBA00004680"/>
    </source>
</evidence>
<keyword evidence="6 9" id="KW-0963">Cytoplasm</keyword>
<comment type="caution">
    <text evidence="9">Lacks conserved residue(s) required for the propagation of feature annotation.</text>
</comment>
<dbReference type="Gene3D" id="3.20.20.70">
    <property type="entry name" value="Aldolase class I"/>
    <property type="match status" value="1"/>
</dbReference>
<feature type="binding site" evidence="9">
    <location>
        <position position="171"/>
    </location>
    <ligand>
        <name>substrate</name>
    </ligand>
</feature>
<feature type="binding site" evidence="9">
    <location>
        <begin position="10"/>
        <end position="12"/>
    </location>
    <ligand>
        <name>substrate</name>
    </ligand>
</feature>
<dbReference type="PANTHER" id="PTHR21139">
    <property type="entry name" value="TRIOSEPHOSPHATE ISOMERASE"/>
    <property type="match status" value="1"/>
</dbReference>
<evidence type="ECO:0000256" key="1">
    <source>
        <dbReference type="ARBA" id="ARBA00000148"/>
    </source>
</evidence>
<feature type="active site" description="Proton acceptor" evidence="9">
    <location>
        <position position="165"/>
    </location>
</feature>
<dbReference type="GO" id="GO:0006096">
    <property type="term" value="P:glycolytic process"/>
    <property type="evidence" value="ECO:0007669"/>
    <property type="project" value="UniProtKB-UniRule"/>
</dbReference>
<dbReference type="InterPro" id="IPR035990">
    <property type="entry name" value="TIM_sf"/>
</dbReference>
<dbReference type="PROSITE" id="PS51440">
    <property type="entry name" value="TIM_2"/>
    <property type="match status" value="1"/>
</dbReference>
<dbReference type="KEGG" id="thal:A1OE_627"/>
<dbReference type="NCBIfam" id="TIGR00419">
    <property type="entry name" value="tim"/>
    <property type="match status" value="1"/>
</dbReference>
<keyword evidence="5 9" id="KW-0312">Gluconeogenesis</keyword>
<dbReference type="InterPro" id="IPR000652">
    <property type="entry name" value="Triosephosphate_isomerase"/>
</dbReference>
<dbReference type="GO" id="GO:0005829">
    <property type="term" value="C:cytosol"/>
    <property type="evidence" value="ECO:0007669"/>
    <property type="project" value="TreeGrafter"/>
</dbReference>
<feature type="binding site" evidence="9">
    <location>
        <position position="209"/>
    </location>
    <ligand>
        <name>substrate</name>
    </ligand>
</feature>
<dbReference type="Proteomes" id="UP000010077">
    <property type="component" value="Chromosome"/>
</dbReference>
<comment type="similarity">
    <text evidence="4 9 10">Belongs to the triosephosphate isomerase family.</text>
</comment>
<dbReference type="STRING" id="1193729.A1OE_627"/>
<dbReference type="PATRIC" id="fig|1193729.4.peg.344"/>
<dbReference type="UniPathway" id="UPA00109">
    <property type="reaction ID" value="UER00189"/>
</dbReference>
<comment type="pathway">
    <text evidence="2 9 10">Carbohydrate degradation; glycolysis; D-glyceraldehyde 3-phosphate from glycerone phosphate: step 1/1.</text>
</comment>
<dbReference type="RefSeq" id="WP_015088313.1">
    <property type="nucleotide sequence ID" value="NC_019566.1"/>
</dbReference>
<dbReference type="EC" id="5.3.1.1" evidence="9 10"/>
<dbReference type="HAMAP" id="MF_00147_B">
    <property type="entry name" value="TIM_B"/>
    <property type="match status" value="1"/>
</dbReference>
<sequence length="247" mass="26654">MAPRSLIVGNWKMNMNCLSSKALVVNITRNVRSIAIELAICPPFVYLLPVSLLLSSSKVVLGGQDCHNYKSGAHTGDIAPEMLVDLGCTYVILGHSERRTYHSENNAVIRSKAKAAIRAGLIPIICVGETEIERSAGKALEVVDNQIRGSLPEQINSNDVVIAYEPVWAIGTNCIPNIEYISTIHSHIRKILSDICCDAVNIRLLYGGSVKPDNAKKLMSAVNINGALVGSASLQAEDFLAIAKEMS</sequence>
<comment type="pathway">
    <text evidence="9 10">Carbohydrate biosynthesis; gluconeogenesis.</text>
</comment>
<evidence type="ECO:0000313" key="12">
    <source>
        <dbReference type="Proteomes" id="UP000010077"/>
    </source>
</evidence>
<dbReference type="FunFam" id="3.20.20.70:FF:000016">
    <property type="entry name" value="Triosephosphate isomerase"/>
    <property type="match status" value="1"/>
</dbReference>
<dbReference type="Pfam" id="PF00121">
    <property type="entry name" value="TIM"/>
    <property type="match status" value="1"/>
</dbReference>
<dbReference type="InterPro" id="IPR022896">
    <property type="entry name" value="TrioseP_Isoase_bac/euk"/>
</dbReference>
<comment type="subcellular location">
    <subcellularLocation>
        <location evidence="9 10">Cytoplasm</location>
    </subcellularLocation>
</comment>
<dbReference type="SUPFAM" id="SSF51351">
    <property type="entry name" value="Triosephosphate isomerase (TIM)"/>
    <property type="match status" value="1"/>
</dbReference>
<evidence type="ECO:0000256" key="3">
    <source>
        <dbReference type="ARBA" id="ARBA00004939"/>
    </source>
</evidence>
<keyword evidence="12" id="KW-1185">Reference proteome</keyword>
<comment type="pathway">
    <text evidence="3">Carbohydrate metabolism; erythritol degradation.</text>
</comment>
<accession>K7YGX5</accession>
<keyword evidence="7 9" id="KW-0324">Glycolysis</keyword>
<dbReference type="GO" id="GO:0004807">
    <property type="term" value="F:triose-phosphate isomerase activity"/>
    <property type="evidence" value="ECO:0007669"/>
    <property type="project" value="UniProtKB-UniRule"/>
</dbReference>
<dbReference type="HOGENOM" id="CLU_024251_2_1_5"/>
<comment type="catalytic activity">
    <reaction evidence="1">
        <text>L-erythrulose 1-phosphate = D-erythrulose 4-phosphate</text>
        <dbReference type="Rhea" id="RHEA:49588"/>
        <dbReference type="ChEBI" id="CHEBI:58002"/>
        <dbReference type="ChEBI" id="CHEBI:90796"/>
        <dbReference type="EC" id="5.3.1.33"/>
    </reaction>
</comment>
<evidence type="ECO:0000256" key="5">
    <source>
        <dbReference type="ARBA" id="ARBA00022432"/>
    </source>
</evidence>
<dbReference type="PANTHER" id="PTHR21139:SF42">
    <property type="entry name" value="TRIOSEPHOSPHATE ISOMERASE"/>
    <property type="match status" value="1"/>
</dbReference>